<protein>
    <recommendedName>
        <fullName evidence="6">Enoyl-CoA delta isomerase 2, mitochondrial</fullName>
    </recommendedName>
</protein>
<dbReference type="EMBL" id="JARPUR010000004">
    <property type="protein sequence ID" value="KAK4877499.1"/>
    <property type="molecule type" value="Genomic_DNA"/>
</dbReference>
<evidence type="ECO:0000256" key="2">
    <source>
        <dbReference type="ARBA" id="ARBA00023140"/>
    </source>
</evidence>
<proteinExistence type="predicted"/>
<dbReference type="GO" id="GO:0004165">
    <property type="term" value="F:delta(3)-delta(2)-enoyl-CoA isomerase activity"/>
    <property type="evidence" value="ECO:0007669"/>
    <property type="project" value="UniProtKB-ARBA"/>
</dbReference>
<dbReference type="Gene3D" id="3.90.226.10">
    <property type="entry name" value="2-enoyl-CoA Hydratase, Chain A, domain 1"/>
    <property type="match status" value="2"/>
</dbReference>
<sequence>MFRTITKILNSDALTDNIVATIFTGTGTYYSSGLEFHADKLPNVAAIKEFISALINYPKLLISIVNGPAIGIGAATLPLFDIVYASNQALFSTPFIHYGFTLEGCSSYLFPRIMGKSKAMEMLLLGETITAEDALNSNLISKIIPDEKINKLFEKLTTLEKLPLGVIQTTKKLLNVTLKDKLNEFHDKEITAMEKVSKSSAYSNAVEKFKLRKKTMAKVSSENILLFLKNGVRIIKINRPKLRNAINESMLHTITSTLNSDALNNDIVATIFTGSETYYSSGLELQVDKLPNIVAIKEFISALINHPKLLITVVNGPAIGIAAMILPLFDIVYASNYATLSTPFIHNGFSPEACSSYLFPRIMGKSKAMEMFLLGEPITAEDALNFNLISEIVAHEKLDQLFEKLVTIGKLPLDVVQSTKKLMNVMLKDKLNALHEKEMALIDKSLQSNAFLEFLRKFKSRKSKL</sequence>
<comment type="subcellular location">
    <subcellularLocation>
        <location evidence="1">Peroxisome</location>
    </subcellularLocation>
</comment>
<dbReference type="GO" id="GO:0005777">
    <property type="term" value="C:peroxisome"/>
    <property type="evidence" value="ECO:0007669"/>
    <property type="project" value="UniProtKB-SubCell"/>
</dbReference>
<dbReference type="InterPro" id="IPR051053">
    <property type="entry name" value="ECH/Chromodomain_protein"/>
</dbReference>
<dbReference type="Proteomes" id="UP001353858">
    <property type="component" value="Unassembled WGS sequence"/>
</dbReference>
<dbReference type="CDD" id="cd06558">
    <property type="entry name" value="crotonase-like"/>
    <property type="match status" value="2"/>
</dbReference>
<evidence type="ECO:0000313" key="5">
    <source>
        <dbReference type="Proteomes" id="UP001353858"/>
    </source>
</evidence>
<gene>
    <name evidence="4" type="ORF">RN001_010005</name>
</gene>
<keyword evidence="2" id="KW-0576">Peroxisome</keyword>
<reference evidence="5" key="1">
    <citation type="submission" date="2023-01" db="EMBL/GenBank/DDBJ databases">
        <title>Key to firefly adult light organ development and bioluminescence: homeobox transcription factors regulate luciferase expression and transportation to peroxisome.</title>
        <authorList>
            <person name="Fu X."/>
        </authorList>
    </citation>
    <scope>NUCLEOTIDE SEQUENCE [LARGE SCALE GENOMIC DNA]</scope>
</reference>
<dbReference type="InterPro" id="IPR029045">
    <property type="entry name" value="ClpP/crotonase-like_dom_sf"/>
</dbReference>
<evidence type="ECO:0000256" key="3">
    <source>
        <dbReference type="ARBA" id="ARBA00023235"/>
    </source>
</evidence>
<organism evidence="4 5">
    <name type="scientific">Aquatica leii</name>
    <dbReference type="NCBI Taxonomy" id="1421715"/>
    <lineage>
        <taxon>Eukaryota</taxon>
        <taxon>Metazoa</taxon>
        <taxon>Ecdysozoa</taxon>
        <taxon>Arthropoda</taxon>
        <taxon>Hexapoda</taxon>
        <taxon>Insecta</taxon>
        <taxon>Pterygota</taxon>
        <taxon>Neoptera</taxon>
        <taxon>Endopterygota</taxon>
        <taxon>Coleoptera</taxon>
        <taxon>Polyphaga</taxon>
        <taxon>Elateriformia</taxon>
        <taxon>Elateroidea</taxon>
        <taxon>Lampyridae</taxon>
        <taxon>Luciolinae</taxon>
        <taxon>Aquatica</taxon>
    </lineage>
</organism>
<dbReference type="Pfam" id="PF00378">
    <property type="entry name" value="ECH_1"/>
    <property type="match status" value="2"/>
</dbReference>
<dbReference type="AlphaFoldDB" id="A0AAN7SFW1"/>
<dbReference type="PANTHER" id="PTHR43684:SF1">
    <property type="entry name" value="ENOYL-COA DELTA ISOMERASE 2"/>
    <property type="match status" value="1"/>
</dbReference>
<name>A0AAN7SFW1_9COLE</name>
<keyword evidence="5" id="KW-1185">Reference proteome</keyword>
<keyword evidence="3" id="KW-0413">Isomerase</keyword>
<evidence type="ECO:0000256" key="1">
    <source>
        <dbReference type="ARBA" id="ARBA00004275"/>
    </source>
</evidence>
<dbReference type="PANTHER" id="PTHR43684">
    <property type="match status" value="1"/>
</dbReference>
<evidence type="ECO:0008006" key="6">
    <source>
        <dbReference type="Google" id="ProtNLM"/>
    </source>
</evidence>
<evidence type="ECO:0000313" key="4">
    <source>
        <dbReference type="EMBL" id="KAK4877499.1"/>
    </source>
</evidence>
<dbReference type="InterPro" id="IPR001753">
    <property type="entry name" value="Enoyl-CoA_hydra/iso"/>
</dbReference>
<comment type="caution">
    <text evidence="4">The sequence shown here is derived from an EMBL/GenBank/DDBJ whole genome shotgun (WGS) entry which is preliminary data.</text>
</comment>
<dbReference type="SUPFAM" id="SSF52096">
    <property type="entry name" value="ClpP/crotonase"/>
    <property type="match status" value="2"/>
</dbReference>
<accession>A0AAN7SFW1</accession>